<sequence length="105" mass="10624">MRILRSLMTAGLFGVSLTIIGFTCVDRLGHPARVAAPVPAPAAPALADPAATGSLAPASPIVAALAEAPAPAKAKAARKAVEGFDTERLNALMRGDPAVTLSRTR</sequence>
<dbReference type="Proteomes" id="UP001224644">
    <property type="component" value="Unassembled WGS sequence"/>
</dbReference>
<organism evidence="1 2">
    <name type="scientific">Methylobacterium adhaesivum</name>
    <dbReference type="NCBI Taxonomy" id="333297"/>
    <lineage>
        <taxon>Bacteria</taxon>
        <taxon>Pseudomonadati</taxon>
        <taxon>Pseudomonadota</taxon>
        <taxon>Alphaproteobacteria</taxon>
        <taxon>Hyphomicrobiales</taxon>
        <taxon>Methylobacteriaceae</taxon>
        <taxon>Methylobacterium</taxon>
    </lineage>
</organism>
<name>A0ABT8BIQ8_9HYPH</name>
<dbReference type="RefSeq" id="WP_238225395.1">
    <property type="nucleotide sequence ID" value="NZ_BPQD01000012.1"/>
</dbReference>
<reference evidence="2" key="1">
    <citation type="journal article" date="2019" name="Int. J. Syst. Evol. Microbiol.">
        <title>The Global Catalogue of Microorganisms (GCM) 10K type strain sequencing project: providing services to taxonomists for standard genome sequencing and annotation.</title>
        <authorList>
            <consortium name="The Broad Institute Genomics Platform"/>
            <consortium name="The Broad Institute Genome Sequencing Center for Infectious Disease"/>
            <person name="Wu L."/>
            <person name="Ma J."/>
        </authorList>
    </citation>
    <scope>NUCLEOTIDE SEQUENCE [LARGE SCALE GENOMIC DNA]</scope>
    <source>
        <strain evidence="2">CECT 7069</strain>
    </source>
</reference>
<proteinExistence type="predicted"/>
<comment type="caution">
    <text evidence="1">The sequence shown here is derived from an EMBL/GenBank/DDBJ whole genome shotgun (WGS) entry which is preliminary data.</text>
</comment>
<protein>
    <submittedName>
        <fullName evidence="1">Uncharacterized protein</fullName>
    </submittedName>
</protein>
<dbReference type="EMBL" id="JAUFPX010000007">
    <property type="protein sequence ID" value="MDN3591135.1"/>
    <property type="molecule type" value="Genomic_DNA"/>
</dbReference>
<gene>
    <name evidence="1" type="ORF">QWZ12_10970</name>
</gene>
<evidence type="ECO:0000313" key="2">
    <source>
        <dbReference type="Proteomes" id="UP001224644"/>
    </source>
</evidence>
<evidence type="ECO:0000313" key="1">
    <source>
        <dbReference type="EMBL" id="MDN3591135.1"/>
    </source>
</evidence>
<accession>A0ABT8BIQ8</accession>
<keyword evidence="2" id="KW-1185">Reference proteome</keyword>